<dbReference type="Pfam" id="PF02797">
    <property type="entry name" value="Chal_sti_synt_C"/>
    <property type="match status" value="1"/>
</dbReference>
<accession>A0ABV3TQP1</accession>
<evidence type="ECO:0000256" key="1">
    <source>
        <dbReference type="ARBA" id="ARBA00005531"/>
    </source>
</evidence>
<dbReference type="InterPro" id="IPR001099">
    <property type="entry name" value="Chalcone/stilbene_synt_N"/>
</dbReference>
<proteinExistence type="inferred from homology"/>
<keyword evidence="2" id="KW-0808">Transferase</keyword>
<dbReference type="InterPro" id="IPR012328">
    <property type="entry name" value="Chalcone/stilbene_synt_C"/>
</dbReference>
<evidence type="ECO:0000256" key="2">
    <source>
        <dbReference type="ARBA" id="ARBA00022679"/>
    </source>
</evidence>
<comment type="similarity">
    <text evidence="1">Belongs to the thiolase-like superfamily. Chalcone/stilbene synthases family.</text>
</comment>
<dbReference type="PANTHER" id="PTHR11877">
    <property type="entry name" value="HYDROXYMETHYLGLUTARYL-COA SYNTHASE"/>
    <property type="match status" value="1"/>
</dbReference>
<dbReference type="InterPro" id="IPR016039">
    <property type="entry name" value="Thiolase-like"/>
</dbReference>
<comment type="caution">
    <text evidence="6">The sequence shown here is derived from an EMBL/GenBank/DDBJ whole genome shotgun (WGS) entry which is preliminary data.</text>
</comment>
<evidence type="ECO:0000256" key="3">
    <source>
        <dbReference type="ARBA" id="ARBA00023315"/>
    </source>
</evidence>
<dbReference type="Pfam" id="PF00195">
    <property type="entry name" value="Chal_sti_synt_N"/>
    <property type="match status" value="1"/>
</dbReference>
<dbReference type="PIRSF" id="PIRSF000451">
    <property type="entry name" value="PKS_III"/>
    <property type="match status" value="1"/>
</dbReference>
<keyword evidence="7" id="KW-1185">Reference proteome</keyword>
<evidence type="ECO:0000313" key="7">
    <source>
        <dbReference type="Proteomes" id="UP001557465"/>
    </source>
</evidence>
<dbReference type="Gene3D" id="3.40.47.10">
    <property type="match status" value="2"/>
</dbReference>
<dbReference type="PANTHER" id="PTHR11877:SF99">
    <property type="entry name" value="1,3,6,8-TETRAHYDROXYNAPHTHALENE SYNTHASE"/>
    <property type="match status" value="1"/>
</dbReference>
<evidence type="ECO:0000259" key="5">
    <source>
        <dbReference type="Pfam" id="PF02797"/>
    </source>
</evidence>
<name>A0ABV3TQP1_9RHOB</name>
<feature type="domain" description="Chalcone/stilbene synthase C-terminal" evidence="5">
    <location>
        <begin position="215"/>
        <end position="336"/>
    </location>
</feature>
<dbReference type="SUPFAM" id="SSF53901">
    <property type="entry name" value="Thiolase-like"/>
    <property type="match status" value="2"/>
</dbReference>
<dbReference type="CDD" id="cd00831">
    <property type="entry name" value="CHS_like"/>
    <property type="match status" value="1"/>
</dbReference>
<organism evidence="6 7">
    <name type="scientific">Thioclava arctica</name>
    <dbReference type="NCBI Taxonomy" id="3238301"/>
    <lineage>
        <taxon>Bacteria</taxon>
        <taxon>Pseudomonadati</taxon>
        <taxon>Pseudomonadota</taxon>
        <taxon>Alphaproteobacteria</taxon>
        <taxon>Rhodobacterales</taxon>
        <taxon>Paracoccaceae</taxon>
        <taxon>Thioclava</taxon>
    </lineage>
</organism>
<dbReference type="EMBL" id="JBFRYC010000017">
    <property type="protein sequence ID" value="MEX1663507.1"/>
    <property type="molecule type" value="Genomic_DNA"/>
</dbReference>
<evidence type="ECO:0000259" key="4">
    <source>
        <dbReference type="Pfam" id="PF00195"/>
    </source>
</evidence>
<dbReference type="Proteomes" id="UP001557465">
    <property type="component" value="Unassembled WGS sequence"/>
</dbReference>
<evidence type="ECO:0000313" key="6">
    <source>
        <dbReference type="EMBL" id="MEX1663507.1"/>
    </source>
</evidence>
<protein>
    <submittedName>
        <fullName evidence="6">Type III polyketide synthase</fullName>
    </submittedName>
</protein>
<reference evidence="6 7" key="1">
    <citation type="journal article" date="2011" name="Int. J. Syst. Evol. Microbiol.">
        <title>Zhongshania antarctica gen. nov., sp. nov. and Zhongshania guokunii sp. nov., gammaproteobacteria respectively isolated from coastal attached (fast) ice and surface seawater of the Antarctic.</title>
        <authorList>
            <person name="Li H.J."/>
            <person name="Zhang X.Y."/>
            <person name="Chen C.X."/>
            <person name="Zhang Y.J."/>
            <person name="Gao Z.M."/>
            <person name="Yu Y."/>
            <person name="Chen X.L."/>
            <person name="Chen B."/>
            <person name="Zhang Y.Z."/>
        </authorList>
    </citation>
    <scope>NUCLEOTIDE SEQUENCE [LARGE SCALE GENOMIC DNA]</scope>
    <source>
        <strain evidence="6 7">15-R06ZXC-3</strain>
    </source>
</reference>
<feature type="domain" description="Chalcone/stilbene synthase N-terminal" evidence="4">
    <location>
        <begin position="67"/>
        <end position="199"/>
    </location>
</feature>
<dbReference type="RefSeq" id="WP_368393034.1">
    <property type="nucleotide sequence ID" value="NZ_JBFRYC010000017.1"/>
</dbReference>
<sequence length="354" mass="37547">MTVFLHSVATALPPHELPQDLVQRRAQRILGPKYPQFERLLSSFVNSGVEKRHSVVPIEWFEAEHGWHERNSIFLEGATQLFEEAACAALTQAGWQAHEVDCIVTVSSTGIATPTLEARAKARMGFRDDVRRVPVFGLGCAGGVGGLSLAQSLCAAQPEQKILLVVVEACTLSFRSDRLQKADIIATVLFGDGAAAVCLSGQRPAAGRCVTLAPGTQMTWPDTLGIMGWDVDDTGLGVVFDRSIPDFVHKNLAAAVTDALGRSGLTQAQIARFVCHPGGAKVVSAIESALALAPDSLQAEREVLRVAGNMSAPTVLFVLKQVLEDGACGQMMATALGPGFSAAFQPIHVEAEAA</sequence>
<keyword evidence="3" id="KW-0012">Acyltransferase</keyword>
<gene>
    <name evidence="6" type="ORF">AB4874_18095</name>
</gene>
<dbReference type="InterPro" id="IPR011141">
    <property type="entry name" value="Polyketide_synthase_type-III"/>
</dbReference>